<keyword evidence="3" id="KW-1185">Reference proteome</keyword>
<sequence length="110" mass="12623">MLKITAVLTLMFIVGSVWAACDSCGSECASACGTRRFRACCFNYLRRKRGHEAFKMMHSFAPNAKESQQKSEVPLFMIENVPMLEKWTTDEFSSENHPYSLEDMLENRLD</sequence>
<name>A0AAD7Y694_MYTSE</name>
<protein>
    <recommendedName>
        <fullName evidence="4">Trissin</fullName>
    </recommendedName>
</protein>
<evidence type="ECO:0000313" key="2">
    <source>
        <dbReference type="EMBL" id="KAJ8703969.1"/>
    </source>
</evidence>
<evidence type="ECO:0000313" key="3">
    <source>
        <dbReference type="Proteomes" id="UP001231518"/>
    </source>
</evidence>
<reference evidence="2" key="1">
    <citation type="submission" date="2023-03" db="EMBL/GenBank/DDBJ databases">
        <title>Chromosome-level genomes of two armyworms, Mythimna separata and Mythimna loreyi, provide insights into the biosynthesis and reception of sex pheromones.</title>
        <authorList>
            <person name="Zhao H."/>
        </authorList>
    </citation>
    <scope>NUCLEOTIDE SEQUENCE</scope>
    <source>
        <strain evidence="2">BeijingLab</strain>
        <tissue evidence="2">Pupa</tissue>
    </source>
</reference>
<dbReference type="Proteomes" id="UP001231518">
    <property type="component" value="Chromosome 31"/>
</dbReference>
<accession>A0AAD7Y694</accession>
<gene>
    <name evidence="2" type="ORF">PYW07_013263</name>
</gene>
<proteinExistence type="predicted"/>
<evidence type="ECO:0000256" key="1">
    <source>
        <dbReference type="SAM" id="SignalP"/>
    </source>
</evidence>
<comment type="caution">
    <text evidence="2">The sequence shown here is derived from an EMBL/GenBank/DDBJ whole genome shotgun (WGS) entry which is preliminary data.</text>
</comment>
<feature type="chain" id="PRO_5042070869" description="Trissin" evidence="1">
    <location>
        <begin position="20"/>
        <end position="110"/>
    </location>
</feature>
<keyword evidence="1" id="KW-0732">Signal</keyword>
<dbReference type="EMBL" id="JARGEI010000032">
    <property type="protein sequence ID" value="KAJ8703969.1"/>
    <property type="molecule type" value="Genomic_DNA"/>
</dbReference>
<dbReference type="AlphaFoldDB" id="A0AAD7Y694"/>
<feature type="signal peptide" evidence="1">
    <location>
        <begin position="1"/>
        <end position="19"/>
    </location>
</feature>
<evidence type="ECO:0008006" key="4">
    <source>
        <dbReference type="Google" id="ProtNLM"/>
    </source>
</evidence>
<organism evidence="2 3">
    <name type="scientific">Mythimna separata</name>
    <name type="common">Oriental armyworm</name>
    <name type="synonym">Pseudaletia separata</name>
    <dbReference type="NCBI Taxonomy" id="271217"/>
    <lineage>
        <taxon>Eukaryota</taxon>
        <taxon>Metazoa</taxon>
        <taxon>Ecdysozoa</taxon>
        <taxon>Arthropoda</taxon>
        <taxon>Hexapoda</taxon>
        <taxon>Insecta</taxon>
        <taxon>Pterygota</taxon>
        <taxon>Neoptera</taxon>
        <taxon>Endopterygota</taxon>
        <taxon>Lepidoptera</taxon>
        <taxon>Glossata</taxon>
        <taxon>Ditrysia</taxon>
        <taxon>Noctuoidea</taxon>
        <taxon>Noctuidae</taxon>
        <taxon>Noctuinae</taxon>
        <taxon>Hadenini</taxon>
        <taxon>Mythimna</taxon>
    </lineage>
</organism>
<dbReference type="PROSITE" id="PS51257">
    <property type="entry name" value="PROKAR_LIPOPROTEIN"/>
    <property type="match status" value="1"/>
</dbReference>